<dbReference type="GO" id="GO:0008999">
    <property type="term" value="F:protein-N-terminal-alanine acetyltransferase activity"/>
    <property type="evidence" value="ECO:0007669"/>
    <property type="project" value="UniProtKB-EC"/>
</dbReference>
<evidence type="ECO:0000256" key="1">
    <source>
        <dbReference type="ARBA" id="ARBA00005395"/>
    </source>
</evidence>
<dbReference type="PROSITE" id="PS51186">
    <property type="entry name" value="GNAT"/>
    <property type="match status" value="1"/>
</dbReference>
<dbReference type="InterPro" id="IPR000182">
    <property type="entry name" value="GNAT_dom"/>
</dbReference>
<organism evidence="7 8">
    <name type="scientific">Marinobacter qingdaonensis</name>
    <dbReference type="NCBI Taxonomy" id="3108486"/>
    <lineage>
        <taxon>Bacteria</taxon>
        <taxon>Pseudomonadati</taxon>
        <taxon>Pseudomonadota</taxon>
        <taxon>Gammaproteobacteria</taxon>
        <taxon>Pseudomonadales</taxon>
        <taxon>Marinobacteraceae</taxon>
        <taxon>Marinobacter</taxon>
    </lineage>
</organism>
<dbReference type="GO" id="GO:0005840">
    <property type="term" value="C:ribosome"/>
    <property type="evidence" value="ECO:0007669"/>
    <property type="project" value="UniProtKB-KW"/>
</dbReference>
<comment type="caution">
    <text evidence="5">Lacks conserved residue(s) required for the propagation of feature annotation.</text>
</comment>
<feature type="active site" description="Proton acceptor" evidence="5">
    <location>
        <position position="117"/>
    </location>
</feature>
<name>A0ABU5NV36_9GAMM</name>
<dbReference type="EMBL" id="JAYDCJ010000001">
    <property type="protein sequence ID" value="MEA1079670.1"/>
    <property type="molecule type" value="Genomic_DNA"/>
</dbReference>
<feature type="binding site" evidence="5">
    <location>
        <position position="122"/>
    </location>
    <ligand>
        <name>acetyl-CoA</name>
        <dbReference type="ChEBI" id="CHEBI:57288"/>
    </ligand>
</feature>
<dbReference type="InterPro" id="IPR016181">
    <property type="entry name" value="Acyl_CoA_acyltransferase"/>
</dbReference>
<evidence type="ECO:0000313" key="7">
    <source>
        <dbReference type="EMBL" id="MEA1079670.1"/>
    </source>
</evidence>
<feature type="active site" description="Proton donor" evidence="5">
    <location>
        <position position="129"/>
    </location>
</feature>
<dbReference type="PANTHER" id="PTHR43420">
    <property type="entry name" value="ACETYLTRANSFERASE"/>
    <property type="match status" value="1"/>
</dbReference>
<dbReference type="InterPro" id="IPR006464">
    <property type="entry name" value="AcTrfase_RimI/Ard1"/>
</dbReference>
<accession>A0ABU5NV36</accession>
<evidence type="ECO:0000313" key="8">
    <source>
        <dbReference type="Proteomes" id="UP001305746"/>
    </source>
</evidence>
<reference evidence="7 8" key="1">
    <citation type="submission" date="2023-12" db="EMBL/GenBank/DDBJ databases">
        <title>Marinobacter qingdaonensis sp. nov., isolated from the intertidal sediment of Qingdao, PR China.</title>
        <authorList>
            <person name="Li Y."/>
        </authorList>
    </citation>
    <scope>NUCLEOTIDE SEQUENCE [LARGE SCALE GENOMIC DNA]</scope>
    <source>
        <strain evidence="7 8">ASW11-75</strain>
    </source>
</reference>
<gene>
    <name evidence="5 7" type="primary">rimI</name>
    <name evidence="7" type="ORF">U5822_03255</name>
</gene>
<evidence type="ECO:0000256" key="5">
    <source>
        <dbReference type="HAMAP-Rule" id="MF_02210"/>
    </source>
</evidence>
<dbReference type="InterPro" id="IPR043690">
    <property type="entry name" value="RimI"/>
</dbReference>
<keyword evidence="7" id="KW-0687">Ribonucleoprotein</keyword>
<proteinExistence type="inferred from homology"/>
<dbReference type="PANTHER" id="PTHR43420:SF51">
    <property type="entry name" value="PEPTIDYL-LYSINE N-ACETYLTRANSFERASE YIAC"/>
    <property type="match status" value="1"/>
</dbReference>
<dbReference type="EC" id="2.3.1.266" evidence="5"/>
<dbReference type="Gene3D" id="3.40.630.30">
    <property type="match status" value="1"/>
</dbReference>
<evidence type="ECO:0000256" key="2">
    <source>
        <dbReference type="ARBA" id="ARBA00022490"/>
    </source>
</evidence>
<dbReference type="RefSeq" id="WP_322854183.1">
    <property type="nucleotide sequence ID" value="NZ_JAYDCJ010000001.1"/>
</dbReference>
<protein>
    <recommendedName>
        <fullName evidence="5">[Ribosomal protein bS18]-alanine N-acetyltransferase</fullName>
        <ecNumber evidence="5">2.3.1.266</ecNumber>
    </recommendedName>
</protein>
<comment type="caution">
    <text evidence="7">The sequence shown here is derived from an EMBL/GenBank/DDBJ whole genome shotgun (WGS) entry which is preliminary data.</text>
</comment>
<comment type="subcellular location">
    <subcellularLocation>
        <location evidence="5">Cytoplasm</location>
    </subcellularLocation>
</comment>
<dbReference type="SUPFAM" id="SSF55729">
    <property type="entry name" value="Acyl-CoA N-acyltransferases (Nat)"/>
    <property type="match status" value="1"/>
</dbReference>
<evidence type="ECO:0000256" key="3">
    <source>
        <dbReference type="ARBA" id="ARBA00022679"/>
    </source>
</evidence>
<dbReference type="HAMAP" id="MF_02210">
    <property type="entry name" value="RimI"/>
    <property type="match status" value="1"/>
</dbReference>
<dbReference type="InterPro" id="IPR050680">
    <property type="entry name" value="YpeA/RimI_acetyltransf"/>
</dbReference>
<dbReference type="CDD" id="cd04301">
    <property type="entry name" value="NAT_SF"/>
    <property type="match status" value="1"/>
</dbReference>
<keyword evidence="4 5" id="KW-0012">Acyltransferase</keyword>
<evidence type="ECO:0000256" key="4">
    <source>
        <dbReference type="ARBA" id="ARBA00023315"/>
    </source>
</evidence>
<comment type="catalytic activity">
    <reaction evidence="5">
        <text>N-terminal L-alanyl-[ribosomal protein bS18] + acetyl-CoA = N-terminal N(alpha)-acetyl-L-alanyl-[ribosomal protein bS18] + CoA + H(+)</text>
        <dbReference type="Rhea" id="RHEA:43756"/>
        <dbReference type="Rhea" id="RHEA-COMP:10676"/>
        <dbReference type="Rhea" id="RHEA-COMP:10677"/>
        <dbReference type="ChEBI" id="CHEBI:15378"/>
        <dbReference type="ChEBI" id="CHEBI:57287"/>
        <dbReference type="ChEBI" id="CHEBI:57288"/>
        <dbReference type="ChEBI" id="CHEBI:64718"/>
        <dbReference type="ChEBI" id="CHEBI:83683"/>
        <dbReference type="EC" id="2.3.1.266"/>
    </reaction>
</comment>
<comment type="function">
    <text evidence="5">Acetylates the N-terminal alanine of ribosomal protein bS18.</text>
</comment>
<comment type="similarity">
    <text evidence="1 5">Belongs to the acetyltransferase family. RimI subfamily.</text>
</comment>
<dbReference type="Proteomes" id="UP001305746">
    <property type="component" value="Unassembled WGS sequence"/>
</dbReference>
<keyword evidence="3 5" id="KW-0808">Transferase</keyword>
<sequence length="162" mass="18635">MSPSQNACRCSQTETLHIRSLAADDLPEVLEIERLGYSHPWTEAVFRDCFRDNYRLWAGCRDGRLVAYAVVAYLADEAHLLNLCVDPRRQRQGAGRLLLRHLLSEAGREQMFQTLLEVRVSNEAAYRLYQAEGFEEIGRRPGYYPAAQGREDARVMALRFSR</sequence>
<dbReference type="NCBIfam" id="TIGR01575">
    <property type="entry name" value="rimI"/>
    <property type="match status" value="1"/>
</dbReference>
<keyword evidence="2 5" id="KW-0963">Cytoplasm</keyword>
<feature type="domain" description="N-acetyltransferase" evidence="6">
    <location>
        <begin position="16"/>
        <end position="161"/>
    </location>
</feature>
<dbReference type="Pfam" id="PF00583">
    <property type="entry name" value="Acetyltransf_1"/>
    <property type="match status" value="1"/>
</dbReference>
<evidence type="ECO:0000259" key="6">
    <source>
        <dbReference type="PROSITE" id="PS51186"/>
    </source>
</evidence>
<keyword evidence="7" id="KW-0689">Ribosomal protein</keyword>
<keyword evidence="8" id="KW-1185">Reference proteome</keyword>